<name>A0A2K9MDY5_9RHOB</name>
<gene>
    <name evidence="4" type="ORF">CYR75_02050</name>
</gene>
<feature type="signal peptide" evidence="2">
    <location>
        <begin position="1"/>
        <end position="20"/>
    </location>
</feature>
<feature type="compositionally biased region" description="Low complexity" evidence="1">
    <location>
        <begin position="78"/>
        <end position="92"/>
    </location>
</feature>
<dbReference type="OrthoDB" id="7433551at2"/>
<proteinExistence type="predicted"/>
<feature type="region of interest" description="Disordered" evidence="1">
    <location>
        <begin position="26"/>
        <end position="124"/>
    </location>
</feature>
<dbReference type="SMART" id="SM00287">
    <property type="entry name" value="SH3b"/>
    <property type="match status" value="1"/>
</dbReference>
<evidence type="ECO:0000313" key="5">
    <source>
        <dbReference type="Proteomes" id="UP000234882"/>
    </source>
</evidence>
<dbReference type="PROSITE" id="PS51781">
    <property type="entry name" value="SH3B"/>
    <property type="match status" value="1"/>
</dbReference>
<feature type="compositionally biased region" description="Low complexity" evidence="1">
    <location>
        <begin position="112"/>
        <end position="121"/>
    </location>
</feature>
<dbReference type="EMBL" id="CP025583">
    <property type="protein sequence ID" value="AUM73236.1"/>
    <property type="molecule type" value="Genomic_DNA"/>
</dbReference>
<dbReference type="Gene3D" id="2.30.30.40">
    <property type="entry name" value="SH3 Domains"/>
    <property type="match status" value="1"/>
</dbReference>
<dbReference type="RefSeq" id="WP_101498620.1">
    <property type="nucleotide sequence ID" value="NZ_CP025583.1"/>
</dbReference>
<sequence>MIRLIILTAAAFLVIMAVLAVTGDAPEPTRATVAPPTPPSAAPPTPASAAPAETPEPAPELLRDEVDPEGQAGIVPGTAPDAPTTTEADQPDMPGPPLRPSPQYADTPAPEPLAEASAAEPGDTLYVTGNSVNFRAGPSTSDSVIGALRRGAEVTPLGPLDGDWVEIRDAQGRRGFISAQFLSPDAP</sequence>
<dbReference type="InterPro" id="IPR003646">
    <property type="entry name" value="SH3-like_bac-type"/>
</dbReference>
<keyword evidence="5" id="KW-1185">Reference proteome</keyword>
<feature type="compositionally biased region" description="Pro residues" evidence="1">
    <location>
        <begin position="35"/>
        <end position="46"/>
    </location>
</feature>
<evidence type="ECO:0000256" key="2">
    <source>
        <dbReference type="SAM" id="SignalP"/>
    </source>
</evidence>
<feature type="chain" id="PRO_5014681865" description="SH3b domain-containing protein" evidence="2">
    <location>
        <begin position="21"/>
        <end position="187"/>
    </location>
</feature>
<accession>A0A2K9MDY5</accession>
<dbReference type="KEGG" id="paru:CYR75_02050"/>
<dbReference type="Proteomes" id="UP000234882">
    <property type="component" value="Chromosome"/>
</dbReference>
<keyword evidence="2" id="KW-0732">Signal</keyword>
<protein>
    <recommendedName>
        <fullName evidence="3">SH3b domain-containing protein</fullName>
    </recommendedName>
</protein>
<evidence type="ECO:0000313" key="4">
    <source>
        <dbReference type="EMBL" id="AUM73236.1"/>
    </source>
</evidence>
<organism evidence="4 5">
    <name type="scientific">Paracoccus jeotgali</name>
    <dbReference type="NCBI Taxonomy" id="2065379"/>
    <lineage>
        <taxon>Bacteria</taxon>
        <taxon>Pseudomonadati</taxon>
        <taxon>Pseudomonadota</taxon>
        <taxon>Alphaproteobacteria</taxon>
        <taxon>Rhodobacterales</taxon>
        <taxon>Paracoccaceae</taxon>
        <taxon>Paracoccus</taxon>
    </lineage>
</organism>
<evidence type="ECO:0000259" key="3">
    <source>
        <dbReference type="PROSITE" id="PS51781"/>
    </source>
</evidence>
<feature type="domain" description="SH3b" evidence="3">
    <location>
        <begin position="122"/>
        <end position="186"/>
    </location>
</feature>
<evidence type="ECO:0000256" key="1">
    <source>
        <dbReference type="SAM" id="MobiDB-lite"/>
    </source>
</evidence>
<reference evidence="5" key="1">
    <citation type="submission" date="2017-12" db="EMBL/GenBank/DDBJ databases">
        <title>Genomic analysis of Paracoccus sp. CBA4604.</title>
        <authorList>
            <person name="Roh S.W."/>
            <person name="Kim J.Y."/>
            <person name="Kim J.S."/>
        </authorList>
    </citation>
    <scope>NUCLEOTIDE SEQUENCE [LARGE SCALE GENOMIC DNA]</scope>
    <source>
        <strain evidence="5">CBA4604</strain>
    </source>
</reference>
<dbReference type="AlphaFoldDB" id="A0A2K9MDY5"/>
<dbReference type="Pfam" id="PF08239">
    <property type="entry name" value="SH3_3"/>
    <property type="match status" value="1"/>
</dbReference>